<dbReference type="Proteomes" id="UP000265515">
    <property type="component" value="Unassembled WGS sequence"/>
</dbReference>
<evidence type="ECO:0000313" key="2">
    <source>
        <dbReference type="Proteomes" id="UP000265515"/>
    </source>
</evidence>
<dbReference type="AlphaFoldDB" id="A0A388K4W2"/>
<comment type="caution">
    <text evidence="1">The sequence shown here is derived from an EMBL/GenBank/DDBJ whole genome shotgun (WGS) entry which is preliminary data.</text>
</comment>
<keyword evidence="2" id="KW-1185">Reference proteome</keyword>
<evidence type="ECO:0000313" key="1">
    <source>
        <dbReference type="EMBL" id="GBG65094.1"/>
    </source>
</evidence>
<dbReference type="Gramene" id="GBG65094">
    <property type="protein sequence ID" value="GBG65094"/>
    <property type="gene ID" value="CBR_g49457"/>
</dbReference>
<protein>
    <submittedName>
        <fullName evidence="1">Uncharacterized protein</fullName>
    </submittedName>
</protein>
<organism evidence="1 2">
    <name type="scientific">Chara braunii</name>
    <name type="common">Braun's stonewort</name>
    <dbReference type="NCBI Taxonomy" id="69332"/>
    <lineage>
        <taxon>Eukaryota</taxon>
        <taxon>Viridiplantae</taxon>
        <taxon>Streptophyta</taxon>
        <taxon>Charophyceae</taxon>
        <taxon>Charales</taxon>
        <taxon>Characeae</taxon>
        <taxon>Chara</taxon>
    </lineage>
</organism>
<gene>
    <name evidence="1" type="ORF">CBR_g49457</name>
</gene>
<dbReference type="EMBL" id="BFEA01000058">
    <property type="protein sequence ID" value="GBG65094.1"/>
    <property type="molecule type" value="Genomic_DNA"/>
</dbReference>
<name>A0A388K4W2_CHABU</name>
<sequence length="262" mass="28770">METSLHGGLRGTPLDLQVEEQVSALSIVIIYKQQLKEMYAALCQPHGDMPYDVLLEGEETCDGWEEELYEQISFRQRDAIDRERAIVVFYDCIEMLQQVKDMFAGLLARRHASGPPDTETWTASTAATPLTTSSTTLISSTTATTALSSASTTSTVVNTDILPIMTSMTTTSLSIAVTPSSNQGCVQQWELLEQAHDAWGREEGPPPCVGFADRLWSNALMWRGCKGLEEGWGPCGEIDDRFHDDAIAKTTVLPTKTTTTIT</sequence>
<reference evidence="1 2" key="1">
    <citation type="journal article" date="2018" name="Cell">
        <title>The Chara Genome: Secondary Complexity and Implications for Plant Terrestrialization.</title>
        <authorList>
            <person name="Nishiyama T."/>
            <person name="Sakayama H."/>
            <person name="Vries J.D."/>
            <person name="Buschmann H."/>
            <person name="Saint-Marcoux D."/>
            <person name="Ullrich K.K."/>
            <person name="Haas F.B."/>
            <person name="Vanderstraeten L."/>
            <person name="Becker D."/>
            <person name="Lang D."/>
            <person name="Vosolsobe S."/>
            <person name="Rombauts S."/>
            <person name="Wilhelmsson P.K.I."/>
            <person name="Janitza P."/>
            <person name="Kern R."/>
            <person name="Heyl A."/>
            <person name="Rumpler F."/>
            <person name="Villalobos L.I.A.C."/>
            <person name="Clay J.M."/>
            <person name="Skokan R."/>
            <person name="Toyoda A."/>
            <person name="Suzuki Y."/>
            <person name="Kagoshima H."/>
            <person name="Schijlen E."/>
            <person name="Tajeshwar N."/>
            <person name="Catarino B."/>
            <person name="Hetherington A.J."/>
            <person name="Saltykova A."/>
            <person name="Bonnot C."/>
            <person name="Breuninger H."/>
            <person name="Symeonidi A."/>
            <person name="Radhakrishnan G.V."/>
            <person name="Van Nieuwerburgh F."/>
            <person name="Deforce D."/>
            <person name="Chang C."/>
            <person name="Karol K.G."/>
            <person name="Hedrich R."/>
            <person name="Ulvskov P."/>
            <person name="Glockner G."/>
            <person name="Delwiche C.F."/>
            <person name="Petrasek J."/>
            <person name="Van de Peer Y."/>
            <person name="Friml J."/>
            <person name="Beilby M."/>
            <person name="Dolan L."/>
            <person name="Kohara Y."/>
            <person name="Sugano S."/>
            <person name="Fujiyama A."/>
            <person name="Delaux P.-M."/>
            <person name="Quint M."/>
            <person name="TheiBen G."/>
            <person name="Hagemann M."/>
            <person name="Harholt J."/>
            <person name="Dunand C."/>
            <person name="Zachgo S."/>
            <person name="Langdale J."/>
            <person name="Maumus F."/>
            <person name="Straeten D.V.D."/>
            <person name="Gould S.B."/>
            <person name="Rensing S.A."/>
        </authorList>
    </citation>
    <scope>NUCLEOTIDE SEQUENCE [LARGE SCALE GENOMIC DNA]</scope>
    <source>
        <strain evidence="1 2">S276</strain>
    </source>
</reference>
<accession>A0A388K4W2</accession>
<proteinExistence type="predicted"/>